<protein>
    <submittedName>
        <fullName evidence="3">Uncharacterized protein</fullName>
    </submittedName>
</protein>
<dbReference type="Proteomes" id="UP000182058">
    <property type="component" value="Chromosome I"/>
</dbReference>
<accession>A0ABY0VZK9</accession>
<dbReference type="EMBL" id="LT629795">
    <property type="protein sequence ID" value="SDU65431.1"/>
    <property type="molecule type" value="Genomic_DNA"/>
</dbReference>
<evidence type="ECO:0000313" key="4">
    <source>
        <dbReference type="Proteomes" id="UP000182058"/>
    </source>
</evidence>
<gene>
    <name evidence="3" type="ORF">SAMN04490201_3505</name>
</gene>
<feature type="signal peptide" evidence="2">
    <location>
        <begin position="1"/>
        <end position="45"/>
    </location>
</feature>
<organism evidence="3 4">
    <name type="scientific">Pseudomonas psychrophila</name>
    <dbReference type="NCBI Taxonomy" id="122355"/>
    <lineage>
        <taxon>Bacteria</taxon>
        <taxon>Pseudomonadati</taxon>
        <taxon>Pseudomonadota</taxon>
        <taxon>Gammaproteobacteria</taxon>
        <taxon>Pseudomonadales</taxon>
        <taxon>Pseudomonadaceae</taxon>
        <taxon>Pseudomonas</taxon>
    </lineage>
</organism>
<name>A0ABY0VZK9_9PSED</name>
<sequence length="110" mass="11635">MNTRRVLAAALLPLQASKGAPGGRRISSCAPIGALLLLACSAAVADEALDRQIDQAVGQYFTLQLIDKTADQGWQASRLTHKVFALPEGAPTAPCEQPLQIDSSGHDWRG</sequence>
<feature type="chain" id="PRO_5046287794" evidence="2">
    <location>
        <begin position="46"/>
        <end position="110"/>
    </location>
</feature>
<reference evidence="3 4" key="1">
    <citation type="submission" date="2016-10" db="EMBL/GenBank/DDBJ databases">
        <authorList>
            <person name="Varghese N."/>
            <person name="Submissions S."/>
        </authorList>
    </citation>
    <scope>NUCLEOTIDE SEQUENCE [LARGE SCALE GENOMIC DNA]</scope>
    <source>
        <strain evidence="3 4">BS3667</strain>
    </source>
</reference>
<keyword evidence="4" id="KW-1185">Reference proteome</keyword>
<proteinExistence type="predicted"/>
<evidence type="ECO:0000256" key="2">
    <source>
        <dbReference type="SAM" id="SignalP"/>
    </source>
</evidence>
<feature type="region of interest" description="Disordered" evidence="1">
    <location>
        <begin position="91"/>
        <end position="110"/>
    </location>
</feature>
<evidence type="ECO:0000313" key="3">
    <source>
        <dbReference type="EMBL" id="SDU65431.1"/>
    </source>
</evidence>
<keyword evidence="2" id="KW-0732">Signal</keyword>
<evidence type="ECO:0000256" key="1">
    <source>
        <dbReference type="SAM" id="MobiDB-lite"/>
    </source>
</evidence>